<dbReference type="GO" id="GO:0000156">
    <property type="term" value="F:phosphorelay response regulator activity"/>
    <property type="evidence" value="ECO:0007669"/>
    <property type="project" value="TreeGrafter"/>
</dbReference>
<dbReference type="SMART" id="SM00862">
    <property type="entry name" value="Trans_reg_C"/>
    <property type="match status" value="1"/>
</dbReference>
<evidence type="ECO:0000259" key="9">
    <source>
        <dbReference type="PROSITE" id="PS50110"/>
    </source>
</evidence>
<dbReference type="SMART" id="SM00448">
    <property type="entry name" value="REC"/>
    <property type="match status" value="1"/>
</dbReference>
<keyword evidence="1 7" id="KW-0597">Phosphoprotein</keyword>
<dbReference type="InterPro" id="IPR011006">
    <property type="entry name" value="CheY-like_superfamily"/>
</dbReference>
<feature type="domain" description="OmpR/PhoB-type" evidence="10">
    <location>
        <begin position="130"/>
        <end position="229"/>
    </location>
</feature>
<gene>
    <name evidence="11" type="ORF">GA0070617_2160</name>
</gene>
<dbReference type="InterPro" id="IPR001867">
    <property type="entry name" value="OmpR/PhoB-type_DNA-bd"/>
</dbReference>
<dbReference type="Gene3D" id="6.10.250.690">
    <property type="match status" value="1"/>
</dbReference>
<dbReference type="OrthoDB" id="9790442at2"/>
<feature type="domain" description="Response regulatory" evidence="9">
    <location>
        <begin position="3"/>
        <end position="116"/>
    </location>
</feature>
<evidence type="ECO:0000256" key="2">
    <source>
        <dbReference type="ARBA" id="ARBA00023012"/>
    </source>
</evidence>
<dbReference type="STRING" id="683228.GA0070617_2160"/>
<dbReference type="EMBL" id="FMIA01000002">
    <property type="protein sequence ID" value="SCL52718.1"/>
    <property type="molecule type" value="Genomic_DNA"/>
</dbReference>
<protein>
    <recommendedName>
        <fullName evidence="6">Sensory transduction protein RegX3</fullName>
    </recommendedName>
</protein>
<evidence type="ECO:0000256" key="1">
    <source>
        <dbReference type="ARBA" id="ARBA00022553"/>
    </source>
</evidence>
<dbReference type="FunFam" id="3.40.50.2300:FF:000001">
    <property type="entry name" value="DNA-binding response regulator PhoB"/>
    <property type="match status" value="1"/>
</dbReference>
<reference evidence="11 12" key="1">
    <citation type="submission" date="2016-06" db="EMBL/GenBank/DDBJ databases">
        <authorList>
            <person name="Kjaerup R.B."/>
            <person name="Dalgaard T.S."/>
            <person name="Juul-Madsen H.R."/>
        </authorList>
    </citation>
    <scope>NUCLEOTIDE SEQUENCE [LARGE SCALE GENOMIC DNA]</scope>
    <source>
        <strain evidence="11 12">DSM 45577</strain>
    </source>
</reference>
<sequence length="229" mass="25449">MTKVLIVEDESSIAEALVFILRNEGFTPAVASGGPQAIEEFDRNGADIVLLDLGLPGMSGTEVCRQLRHRSSVPVVILSARDSEIDRVVGFEVGADDYVTKPYSARELMLRIRAILRRGGTPAAEPEPVCEVLTGGPVRMDVIRHVVTVDGTEVHVPLKEFELLEYLLRNPGRVLTRSQLINRIWGRDYFGDTKTLDVHVRRLRSKIEKDPSAPRHVVNVRGLGFKFNA</sequence>
<dbReference type="PANTHER" id="PTHR48111:SF72">
    <property type="entry name" value="SENSORY TRANSDUCTION PROTEIN REGX3"/>
    <property type="match status" value="1"/>
</dbReference>
<dbReference type="PANTHER" id="PTHR48111">
    <property type="entry name" value="REGULATOR OF RPOS"/>
    <property type="match status" value="1"/>
</dbReference>
<dbReference type="CDD" id="cd00383">
    <property type="entry name" value="trans_reg_C"/>
    <property type="match status" value="1"/>
</dbReference>
<dbReference type="RefSeq" id="WP_091435987.1">
    <property type="nucleotide sequence ID" value="NZ_BMMJ01000004.1"/>
</dbReference>
<dbReference type="Gene3D" id="1.10.10.10">
    <property type="entry name" value="Winged helix-like DNA-binding domain superfamily/Winged helix DNA-binding domain"/>
    <property type="match status" value="1"/>
</dbReference>
<proteinExistence type="predicted"/>
<feature type="modified residue" description="4-aspartylphosphate" evidence="7">
    <location>
        <position position="52"/>
    </location>
</feature>
<dbReference type="InterPro" id="IPR036388">
    <property type="entry name" value="WH-like_DNA-bd_sf"/>
</dbReference>
<dbReference type="Gene3D" id="3.40.50.2300">
    <property type="match status" value="1"/>
</dbReference>
<dbReference type="PROSITE" id="PS50110">
    <property type="entry name" value="RESPONSE_REGULATORY"/>
    <property type="match status" value="1"/>
</dbReference>
<accession>A0A1C6UFI7</accession>
<dbReference type="AlphaFoldDB" id="A0A1C6UFI7"/>
<dbReference type="InterPro" id="IPR016032">
    <property type="entry name" value="Sig_transdc_resp-reg_C-effctor"/>
</dbReference>
<dbReference type="GO" id="GO:0000976">
    <property type="term" value="F:transcription cis-regulatory region binding"/>
    <property type="evidence" value="ECO:0007669"/>
    <property type="project" value="TreeGrafter"/>
</dbReference>
<dbReference type="GO" id="GO:0006355">
    <property type="term" value="P:regulation of DNA-templated transcription"/>
    <property type="evidence" value="ECO:0007669"/>
    <property type="project" value="InterPro"/>
</dbReference>
<dbReference type="FunFam" id="1.10.10.10:FF:000110">
    <property type="entry name" value="DNA-binding response regulator RegX3"/>
    <property type="match status" value="1"/>
</dbReference>
<keyword evidence="2" id="KW-0902">Two-component regulatory system</keyword>
<evidence type="ECO:0000256" key="6">
    <source>
        <dbReference type="ARBA" id="ARBA00041201"/>
    </source>
</evidence>
<keyword evidence="12" id="KW-1185">Reference proteome</keyword>
<dbReference type="GO" id="GO:0032993">
    <property type="term" value="C:protein-DNA complex"/>
    <property type="evidence" value="ECO:0007669"/>
    <property type="project" value="TreeGrafter"/>
</dbReference>
<dbReference type="SUPFAM" id="SSF46894">
    <property type="entry name" value="C-terminal effector domain of the bipartite response regulators"/>
    <property type="match status" value="1"/>
</dbReference>
<evidence type="ECO:0000256" key="3">
    <source>
        <dbReference type="ARBA" id="ARBA00023015"/>
    </source>
</evidence>
<dbReference type="GO" id="GO:0005829">
    <property type="term" value="C:cytosol"/>
    <property type="evidence" value="ECO:0007669"/>
    <property type="project" value="TreeGrafter"/>
</dbReference>
<evidence type="ECO:0000256" key="5">
    <source>
        <dbReference type="ARBA" id="ARBA00023163"/>
    </source>
</evidence>
<dbReference type="InterPro" id="IPR001789">
    <property type="entry name" value="Sig_transdc_resp-reg_receiver"/>
</dbReference>
<name>A0A1C6UFI7_9ACTN</name>
<keyword evidence="3" id="KW-0805">Transcription regulation</keyword>
<evidence type="ECO:0000256" key="4">
    <source>
        <dbReference type="ARBA" id="ARBA00023125"/>
    </source>
</evidence>
<evidence type="ECO:0000313" key="12">
    <source>
        <dbReference type="Proteomes" id="UP000198937"/>
    </source>
</evidence>
<evidence type="ECO:0000313" key="11">
    <source>
        <dbReference type="EMBL" id="SCL52718.1"/>
    </source>
</evidence>
<evidence type="ECO:0000256" key="7">
    <source>
        <dbReference type="PROSITE-ProRule" id="PRU00169"/>
    </source>
</evidence>
<dbReference type="SUPFAM" id="SSF52172">
    <property type="entry name" value="CheY-like"/>
    <property type="match status" value="1"/>
</dbReference>
<feature type="DNA-binding region" description="OmpR/PhoB-type" evidence="8">
    <location>
        <begin position="130"/>
        <end position="229"/>
    </location>
</feature>
<dbReference type="PROSITE" id="PS51755">
    <property type="entry name" value="OMPR_PHOB"/>
    <property type="match status" value="1"/>
</dbReference>
<dbReference type="Pfam" id="PF00072">
    <property type="entry name" value="Response_reg"/>
    <property type="match status" value="1"/>
</dbReference>
<evidence type="ECO:0000256" key="8">
    <source>
        <dbReference type="PROSITE-ProRule" id="PRU01091"/>
    </source>
</evidence>
<dbReference type="InterPro" id="IPR039420">
    <property type="entry name" value="WalR-like"/>
</dbReference>
<keyword evidence="4 8" id="KW-0238">DNA-binding</keyword>
<evidence type="ECO:0000259" key="10">
    <source>
        <dbReference type="PROSITE" id="PS51755"/>
    </source>
</evidence>
<dbReference type="Pfam" id="PF00486">
    <property type="entry name" value="Trans_reg_C"/>
    <property type="match status" value="1"/>
</dbReference>
<dbReference type="Proteomes" id="UP000198937">
    <property type="component" value="Unassembled WGS sequence"/>
</dbReference>
<keyword evidence="5" id="KW-0804">Transcription</keyword>
<organism evidence="11 12">
    <name type="scientific">Micromonospora yangpuensis</name>
    <dbReference type="NCBI Taxonomy" id="683228"/>
    <lineage>
        <taxon>Bacteria</taxon>
        <taxon>Bacillati</taxon>
        <taxon>Actinomycetota</taxon>
        <taxon>Actinomycetes</taxon>
        <taxon>Micromonosporales</taxon>
        <taxon>Micromonosporaceae</taxon>
        <taxon>Micromonospora</taxon>
    </lineage>
</organism>